<dbReference type="OrthoDB" id="9784036at2"/>
<comment type="caution">
    <text evidence="1">The sequence shown here is derived from an EMBL/GenBank/DDBJ whole genome shotgun (WGS) entry which is preliminary data.</text>
</comment>
<reference evidence="1 2" key="1">
    <citation type="submission" date="2018-08" db="EMBL/GenBank/DDBJ databases">
        <title>Paenibacillus sp. M4BSY-1, whole genome shotgun sequence.</title>
        <authorList>
            <person name="Tuo L."/>
        </authorList>
    </citation>
    <scope>NUCLEOTIDE SEQUENCE [LARGE SCALE GENOMIC DNA]</scope>
    <source>
        <strain evidence="1 2">M4BSY-1</strain>
    </source>
</reference>
<name>A0A371P137_9BACL</name>
<evidence type="ECO:0000313" key="1">
    <source>
        <dbReference type="EMBL" id="REK69591.1"/>
    </source>
</evidence>
<protein>
    <submittedName>
        <fullName evidence="1">Uncharacterized protein</fullName>
    </submittedName>
</protein>
<sequence length="83" mass="9248">MVSATGAAAFQSATIQNVGHAEGSERTNGQQWMVPNNRTLCAYLSQYYMTPETVKLDIYESDVHSFEKGVRYVPDALAWLFGK</sequence>
<keyword evidence="2" id="KW-1185">Reference proteome</keyword>
<dbReference type="RefSeq" id="WP_116049734.1">
    <property type="nucleotide sequence ID" value="NZ_QUBQ01000007.1"/>
</dbReference>
<proteinExistence type="predicted"/>
<accession>A0A371P137</accession>
<evidence type="ECO:0000313" key="2">
    <source>
        <dbReference type="Proteomes" id="UP000261905"/>
    </source>
</evidence>
<dbReference type="AlphaFoldDB" id="A0A371P137"/>
<dbReference type="EMBL" id="QUBQ01000007">
    <property type="protein sequence ID" value="REK69591.1"/>
    <property type="molecule type" value="Genomic_DNA"/>
</dbReference>
<organism evidence="1 2">
    <name type="scientific">Paenibacillus paeoniae</name>
    <dbReference type="NCBI Taxonomy" id="2292705"/>
    <lineage>
        <taxon>Bacteria</taxon>
        <taxon>Bacillati</taxon>
        <taxon>Bacillota</taxon>
        <taxon>Bacilli</taxon>
        <taxon>Bacillales</taxon>
        <taxon>Paenibacillaceae</taxon>
        <taxon>Paenibacillus</taxon>
    </lineage>
</organism>
<dbReference type="Proteomes" id="UP000261905">
    <property type="component" value="Unassembled WGS sequence"/>
</dbReference>
<gene>
    <name evidence="1" type="ORF">DX130_24130</name>
</gene>